<reference evidence="1" key="1">
    <citation type="submission" date="2017-05" db="UniProtKB">
        <authorList>
            <consortium name="EnsemblMetazoa"/>
        </authorList>
    </citation>
    <scope>IDENTIFICATION</scope>
</reference>
<evidence type="ECO:0000313" key="1">
    <source>
        <dbReference type="EnsemblMetazoa" id="Aqu2.1.08846_001"/>
    </source>
</evidence>
<proteinExistence type="predicted"/>
<dbReference type="EnsemblMetazoa" id="Aqu2.1.08846_001">
    <property type="protein sequence ID" value="Aqu2.1.08846_001"/>
    <property type="gene ID" value="Aqu2.1.08846"/>
</dbReference>
<dbReference type="AlphaFoldDB" id="A0A1X7T3A6"/>
<dbReference type="InParanoid" id="A0A1X7T3A6"/>
<name>A0A1X7T3A6_AMPQE</name>
<protein>
    <submittedName>
        <fullName evidence="1">Uncharacterized protein</fullName>
    </submittedName>
</protein>
<organism evidence="1">
    <name type="scientific">Amphimedon queenslandica</name>
    <name type="common">Sponge</name>
    <dbReference type="NCBI Taxonomy" id="400682"/>
    <lineage>
        <taxon>Eukaryota</taxon>
        <taxon>Metazoa</taxon>
        <taxon>Porifera</taxon>
        <taxon>Demospongiae</taxon>
        <taxon>Heteroscleromorpha</taxon>
        <taxon>Haplosclerida</taxon>
        <taxon>Niphatidae</taxon>
        <taxon>Amphimedon</taxon>
    </lineage>
</organism>
<sequence length="481" mass="53641">MYSVISLKSMIVAEIVQDLYHYTPNEKETVCIAVDMCSGEDPPVYITLPPSSQEFIKSISQIQMLVNDGWEMSFEESMLSRRNIRINDTEIPSGYWNGVNFVDSVSLLPQFDVRLKLIALRKFMNSNVLWTFLNITGFVYYQPQTSPNEAEGMINGSIYLSLNMSFNGVPGKMILTTESSPALFSVMSMQDNNNIMMKLDYSTGDTDQFFSKIFHCITRACPVDVFIQLTQRRNISFILIHSSEIALSIGSYTFPREVLKHTISIDSQSSENPLLSEAPLHITSNLSAGSQLVLNSFVSLRQPAVGSAISVVYQNNGSFTAKLAEISFSMLNTVITTPVEISSDSGLTFSTFNADVLSMYKVQVTGKSQPENNWRNFTLNINGIFKTRPPGSFTSDLEAYTHEYIENKVQEARARLNNALSAVAHTESVILLYNTTLEKEKANLITLNDMYLHAVNRVSQSASALNQAQYLYSNANASVLA</sequence>
<accession>A0A1X7T3A6</accession>